<evidence type="ECO:0000256" key="2">
    <source>
        <dbReference type="SAM" id="MobiDB-lite"/>
    </source>
</evidence>
<comment type="similarity">
    <text evidence="1">Belongs to the methyltransferase superfamily. LaeA methyltransferase family.</text>
</comment>
<proteinExistence type="inferred from homology"/>
<dbReference type="PANTHER" id="PTHR43591">
    <property type="entry name" value="METHYLTRANSFERASE"/>
    <property type="match status" value="1"/>
</dbReference>
<accession>A0AAN7Z8M9</accession>
<evidence type="ECO:0000313" key="3">
    <source>
        <dbReference type="EMBL" id="KAK5634892.1"/>
    </source>
</evidence>
<dbReference type="Gene3D" id="3.40.50.150">
    <property type="entry name" value="Vaccinia Virus protein VP39"/>
    <property type="match status" value="1"/>
</dbReference>
<dbReference type="CDD" id="cd02440">
    <property type="entry name" value="AdoMet_MTases"/>
    <property type="match status" value="1"/>
</dbReference>
<dbReference type="GO" id="GO:0008168">
    <property type="term" value="F:methyltransferase activity"/>
    <property type="evidence" value="ECO:0007669"/>
    <property type="project" value="TreeGrafter"/>
</dbReference>
<evidence type="ECO:0008006" key="5">
    <source>
        <dbReference type="Google" id="ProtNLM"/>
    </source>
</evidence>
<name>A0AAN7Z8M9_9PEZI</name>
<dbReference type="Pfam" id="PF13489">
    <property type="entry name" value="Methyltransf_23"/>
    <property type="match status" value="1"/>
</dbReference>
<sequence length="420" mass="47385">MERETLDRNASEASDMVAPTSDDMDIEMDSGGVTAAIEAGGTDEEGEFSYSDYDEESMADSASSIGSSIYQHTFHNGRRYHRFRYITTLSAIRTHILCVRYGRYPIPNDDIEQNREDMLHAMMLEATNGQLFFAPIPDNPQRILDLGTGTGIWAIEMAGKYPSAEVLGLDLSPIQPVWIPANCRFMVDDIGADTSLQVEDTWENGGDWDFVHLRNMVPILKNLKPGAWVELQDVDGSELSIPLCLFWFTVGHSSLRSQWKMLTSNIEVVHCDDGTLPPDWPILRFTNMMVEAFARFGTKSHAAVFGGQYLTESGFVNIRHHAIKLPYGTWPRDRTMRLIGLYYRTAAEQFLPASQYLSLIVGMFNVVPTRNLGAIQLPMMGWQPEEIEAFFARCRDAMRDPNVHAYGMMHFWSGQKPLSA</sequence>
<reference evidence="3 4" key="1">
    <citation type="submission" date="2023-10" db="EMBL/GenBank/DDBJ databases">
        <title>Draft genome sequence of Xylaria bambusicola isolate GMP-LS, the root and basal stem rot pathogen of sugarcane in Indonesia.</title>
        <authorList>
            <person name="Selvaraj P."/>
            <person name="Muralishankar V."/>
            <person name="Muruganantham S."/>
            <person name="Sp S."/>
            <person name="Haryani S."/>
            <person name="Lau K.J.X."/>
            <person name="Naqvi N.I."/>
        </authorList>
    </citation>
    <scope>NUCLEOTIDE SEQUENCE [LARGE SCALE GENOMIC DNA]</scope>
    <source>
        <strain evidence="3">GMP-LS</strain>
    </source>
</reference>
<evidence type="ECO:0000256" key="1">
    <source>
        <dbReference type="ARBA" id="ARBA00038158"/>
    </source>
</evidence>
<dbReference type="PANTHER" id="PTHR43591:SF24">
    <property type="entry name" value="2-METHOXY-6-POLYPRENYL-1,4-BENZOQUINOL METHYLASE, MITOCHONDRIAL"/>
    <property type="match status" value="1"/>
</dbReference>
<dbReference type="Proteomes" id="UP001305414">
    <property type="component" value="Unassembled WGS sequence"/>
</dbReference>
<dbReference type="SUPFAM" id="SSF53335">
    <property type="entry name" value="S-adenosyl-L-methionine-dependent methyltransferases"/>
    <property type="match status" value="1"/>
</dbReference>
<dbReference type="AlphaFoldDB" id="A0AAN7Z8M9"/>
<keyword evidence="4" id="KW-1185">Reference proteome</keyword>
<dbReference type="InterPro" id="IPR029063">
    <property type="entry name" value="SAM-dependent_MTases_sf"/>
</dbReference>
<feature type="region of interest" description="Disordered" evidence="2">
    <location>
        <begin position="1"/>
        <end position="48"/>
    </location>
</feature>
<protein>
    <recommendedName>
        <fullName evidence="5">Methyltransferase domain-containing protein</fullName>
    </recommendedName>
</protein>
<dbReference type="EMBL" id="JAWHQM010000045">
    <property type="protein sequence ID" value="KAK5634892.1"/>
    <property type="molecule type" value="Genomic_DNA"/>
</dbReference>
<feature type="compositionally biased region" description="Basic and acidic residues" evidence="2">
    <location>
        <begin position="1"/>
        <end position="10"/>
    </location>
</feature>
<gene>
    <name evidence="3" type="ORF">RRF57_010604</name>
</gene>
<organism evidence="3 4">
    <name type="scientific">Xylaria bambusicola</name>
    <dbReference type="NCBI Taxonomy" id="326684"/>
    <lineage>
        <taxon>Eukaryota</taxon>
        <taxon>Fungi</taxon>
        <taxon>Dikarya</taxon>
        <taxon>Ascomycota</taxon>
        <taxon>Pezizomycotina</taxon>
        <taxon>Sordariomycetes</taxon>
        <taxon>Xylariomycetidae</taxon>
        <taxon>Xylariales</taxon>
        <taxon>Xylariaceae</taxon>
        <taxon>Xylaria</taxon>
    </lineage>
</organism>
<evidence type="ECO:0000313" key="4">
    <source>
        <dbReference type="Proteomes" id="UP001305414"/>
    </source>
</evidence>
<comment type="caution">
    <text evidence="3">The sequence shown here is derived from an EMBL/GenBank/DDBJ whole genome shotgun (WGS) entry which is preliminary data.</text>
</comment>